<evidence type="ECO:0000256" key="2">
    <source>
        <dbReference type="ARBA" id="ARBA00022737"/>
    </source>
</evidence>
<evidence type="ECO:0000313" key="5">
    <source>
        <dbReference type="Proteomes" id="UP001516400"/>
    </source>
</evidence>
<dbReference type="PANTHER" id="PTHR45712:SF22">
    <property type="entry name" value="INSULIN-LIKE GROWTH FACTOR-BINDING PROTEIN COMPLEX ACID LABILE SUBUNIT"/>
    <property type="match status" value="1"/>
</dbReference>
<dbReference type="AlphaFoldDB" id="A0ABD2N4E2"/>
<dbReference type="SMART" id="SM00365">
    <property type="entry name" value="LRR_SD22"/>
    <property type="match status" value="3"/>
</dbReference>
<dbReference type="PANTHER" id="PTHR45712">
    <property type="entry name" value="AGAP008170-PA"/>
    <property type="match status" value="1"/>
</dbReference>
<dbReference type="EMBL" id="JABFTP020000062">
    <property type="protein sequence ID" value="KAL3273565.1"/>
    <property type="molecule type" value="Genomic_DNA"/>
</dbReference>
<feature type="signal peptide" evidence="3">
    <location>
        <begin position="1"/>
        <end position="20"/>
    </location>
</feature>
<reference evidence="4 5" key="1">
    <citation type="journal article" date="2021" name="BMC Biol.">
        <title>Horizontally acquired antibacterial genes associated with adaptive radiation of ladybird beetles.</title>
        <authorList>
            <person name="Li H.S."/>
            <person name="Tang X.F."/>
            <person name="Huang Y.H."/>
            <person name="Xu Z.Y."/>
            <person name="Chen M.L."/>
            <person name="Du X.Y."/>
            <person name="Qiu B.Y."/>
            <person name="Chen P.T."/>
            <person name="Zhang W."/>
            <person name="Slipinski A."/>
            <person name="Escalona H.E."/>
            <person name="Waterhouse R.M."/>
            <person name="Zwick A."/>
            <person name="Pang H."/>
        </authorList>
    </citation>
    <scope>NUCLEOTIDE SEQUENCE [LARGE SCALE GENOMIC DNA]</scope>
    <source>
        <strain evidence="4">SYSU2018</strain>
    </source>
</reference>
<dbReference type="PROSITE" id="PS51450">
    <property type="entry name" value="LRR"/>
    <property type="match status" value="2"/>
</dbReference>
<protein>
    <submittedName>
        <fullName evidence="4">Uncharacterized protein</fullName>
    </submittedName>
</protein>
<gene>
    <name evidence="4" type="ORF">HHI36_014999</name>
</gene>
<keyword evidence="2" id="KW-0677">Repeat</keyword>
<evidence type="ECO:0000256" key="1">
    <source>
        <dbReference type="ARBA" id="ARBA00022614"/>
    </source>
</evidence>
<dbReference type="Proteomes" id="UP001516400">
    <property type="component" value="Unassembled WGS sequence"/>
</dbReference>
<dbReference type="InterPro" id="IPR001611">
    <property type="entry name" value="Leu-rich_rpt"/>
</dbReference>
<keyword evidence="5" id="KW-1185">Reference proteome</keyword>
<dbReference type="SUPFAM" id="SSF52058">
    <property type="entry name" value="L domain-like"/>
    <property type="match status" value="1"/>
</dbReference>
<evidence type="ECO:0000256" key="3">
    <source>
        <dbReference type="SAM" id="SignalP"/>
    </source>
</evidence>
<dbReference type="Pfam" id="PF13855">
    <property type="entry name" value="LRR_8"/>
    <property type="match status" value="1"/>
</dbReference>
<keyword evidence="3" id="KW-0732">Signal</keyword>
<dbReference type="Gene3D" id="3.80.10.10">
    <property type="entry name" value="Ribonuclease Inhibitor"/>
    <property type="match status" value="1"/>
</dbReference>
<comment type="caution">
    <text evidence="4">The sequence shown here is derived from an EMBL/GenBank/DDBJ whole genome shotgun (WGS) entry which is preliminary data.</text>
</comment>
<keyword evidence="1" id="KW-0433">Leucine-rich repeat</keyword>
<name>A0ABD2N4E2_9CUCU</name>
<dbReference type="InterPro" id="IPR032675">
    <property type="entry name" value="LRR_dom_sf"/>
</dbReference>
<accession>A0ABD2N4E2</accession>
<feature type="chain" id="PRO_5044745537" evidence="3">
    <location>
        <begin position="21"/>
        <end position="255"/>
    </location>
</feature>
<evidence type="ECO:0000313" key="4">
    <source>
        <dbReference type="EMBL" id="KAL3273565.1"/>
    </source>
</evidence>
<organism evidence="4 5">
    <name type="scientific">Cryptolaemus montrouzieri</name>
    <dbReference type="NCBI Taxonomy" id="559131"/>
    <lineage>
        <taxon>Eukaryota</taxon>
        <taxon>Metazoa</taxon>
        <taxon>Ecdysozoa</taxon>
        <taxon>Arthropoda</taxon>
        <taxon>Hexapoda</taxon>
        <taxon>Insecta</taxon>
        <taxon>Pterygota</taxon>
        <taxon>Neoptera</taxon>
        <taxon>Endopterygota</taxon>
        <taxon>Coleoptera</taxon>
        <taxon>Polyphaga</taxon>
        <taxon>Cucujiformia</taxon>
        <taxon>Coccinelloidea</taxon>
        <taxon>Coccinellidae</taxon>
        <taxon>Scymninae</taxon>
        <taxon>Scymnini</taxon>
        <taxon>Cryptolaemus</taxon>
    </lineage>
</organism>
<sequence>MNFWLFHLLLFFLHIITITSIRNRTNLTTIRPVLTTTEDDFQPVSVDYITFDSFTDVWDMNIPPKVRGITIKNSNLTIAFLKNLPIVKQLALVNNNIENFQLVKLNFDFMPKLEIFNISRQNINPMANNSFIRFKNLKQLSLICTSLTVIESKAFNTLDKLEILDLSGNFLKVVSEELLAPLENLKILILNNNLIKKFMSIPKLNCLEKLYLENNPIDSLANVDRIALKRKANKLKNIKFCTRISIACQSFESIC</sequence>
<proteinExistence type="predicted"/>
<dbReference type="InterPro" id="IPR050333">
    <property type="entry name" value="SLRP"/>
</dbReference>